<sequence length="74" mass="8495">MEVIAMKIGFRKPSLKKNLRARTTGKWKRQAKKTIIPGYGKKGSGWIKNPKKAAYNKVYHKTTFGLSDILKLFK</sequence>
<reference evidence="1 2" key="1">
    <citation type="submission" date="2010-12" db="EMBL/GenBank/DDBJ databases">
        <authorList>
            <person name="Muzny D."/>
            <person name="Qin X."/>
            <person name="Deng J."/>
            <person name="Jiang H."/>
            <person name="Liu Y."/>
            <person name="Qu J."/>
            <person name="Song X.-Z."/>
            <person name="Zhang L."/>
            <person name="Thornton R."/>
            <person name="Coyle M."/>
            <person name="Francisco L."/>
            <person name="Jackson L."/>
            <person name="Javaid M."/>
            <person name="Korchina V."/>
            <person name="Kovar C."/>
            <person name="Mata R."/>
            <person name="Mathew T."/>
            <person name="Ngo R."/>
            <person name="Nguyen L."/>
            <person name="Nguyen N."/>
            <person name="Okwuonu G."/>
            <person name="Ongeri F."/>
            <person name="Pham C."/>
            <person name="Simmons D."/>
            <person name="Wilczek-Boney K."/>
            <person name="Hale W."/>
            <person name="Jakkamsetti A."/>
            <person name="Pham P."/>
            <person name="Ruth R."/>
            <person name="San Lucas F."/>
            <person name="Warren J."/>
            <person name="Zhang J."/>
            <person name="Zhao Z."/>
            <person name="Zhou C."/>
            <person name="Zhu D."/>
            <person name="Lee S."/>
            <person name="Bess C."/>
            <person name="Blankenburg K."/>
            <person name="Forbes L."/>
            <person name="Fu Q."/>
            <person name="Gubbala S."/>
            <person name="Hirani K."/>
            <person name="Jayaseelan J.C."/>
            <person name="Lara F."/>
            <person name="Munidasa M."/>
            <person name="Palculict T."/>
            <person name="Patil S."/>
            <person name="Pu L.-L."/>
            <person name="Saada N."/>
            <person name="Tang L."/>
            <person name="Weissenberger G."/>
            <person name="Zhu Y."/>
            <person name="Hemphill L."/>
            <person name="Shang Y."/>
            <person name="Youmans B."/>
            <person name="Ayvaz T."/>
            <person name="Ross M."/>
            <person name="Santibanez J."/>
            <person name="Aqrawi P."/>
            <person name="Gross S."/>
            <person name="Joshi V."/>
            <person name="Fowler G."/>
            <person name="Nazareth L."/>
            <person name="Reid J."/>
            <person name="Worley K."/>
            <person name="Petrosino J."/>
            <person name="Highlander S."/>
            <person name="Gibbs R."/>
        </authorList>
    </citation>
    <scope>NUCLEOTIDE SEQUENCE [LARGE SCALE GENOMIC DNA]</scope>
    <source>
        <strain evidence="1 2">ATCC 9812</strain>
    </source>
</reference>
<accession>E8JN19</accession>
<dbReference type="AlphaFoldDB" id="E8JN19"/>
<dbReference type="HOGENOM" id="CLU_188969_1_0_9"/>
<gene>
    <name evidence="1" type="ORF">HMPREF0819_0392</name>
</gene>
<evidence type="ECO:0000313" key="2">
    <source>
        <dbReference type="Proteomes" id="UP000005699"/>
    </source>
</evidence>
<name>E8JN19_STREI</name>
<protein>
    <recommendedName>
        <fullName evidence="3">Phage protein</fullName>
    </recommendedName>
</protein>
<proteinExistence type="predicted"/>
<dbReference type="Proteomes" id="UP000005699">
    <property type="component" value="Unassembled WGS sequence"/>
</dbReference>
<evidence type="ECO:0000313" key="1">
    <source>
        <dbReference type="EMBL" id="EFW89460.1"/>
    </source>
</evidence>
<organism evidence="1 2">
    <name type="scientific">Streptococcus equinus ATCC 9812</name>
    <dbReference type="NCBI Taxonomy" id="525379"/>
    <lineage>
        <taxon>Bacteria</taxon>
        <taxon>Bacillati</taxon>
        <taxon>Bacillota</taxon>
        <taxon>Bacilli</taxon>
        <taxon>Lactobacillales</taxon>
        <taxon>Streptococcaceae</taxon>
        <taxon>Streptococcus</taxon>
    </lineage>
</organism>
<comment type="caution">
    <text evidence="1">The sequence shown here is derived from an EMBL/GenBank/DDBJ whole genome shotgun (WGS) entry which is preliminary data.</text>
</comment>
<evidence type="ECO:0008006" key="3">
    <source>
        <dbReference type="Google" id="ProtNLM"/>
    </source>
</evidence>
<dbReference type="EMBL" id="AEVB01000009">
    <property type="protein sequence ID" value="EFW89460.1"/>
    <property type="molecule type" value="Genomic_DNA"/>
</dbReference>
<dbReference type="eggNOG" id="ENOG5032Y79">
    <property type="taxonomic scope" value="Bacteria"/>
</dbReference>